<evidence type="ECO:0000256" key="1">
    <source>
        <dbReference type="SAM" id="MobiDB-lite"/>
    </source>
</evidence>
<protein>
    <recommendedName>
        <fullName evidence="4">BRCT domain-containing protein</fullName>
    </recommendedName>
</protein>
<feature type="region of interest" description="Disordered" evidence="1">
    <location>
        <begin position="1"/>
        <end position="54"/>
    </location>
</feature>
<gene>
    <name evidence="2" type="ORF">BC938DRAFT_477780</name>
</gene>
<feature type="compositionally biased region" description="Polar residues" evidence="1">
    <location>
        <begin position="1"/>
        <end position="10"/>
    </location>
</feature>
<accession>A0A433P7W8</accession>
<evidence type="ECO:0008006" key="4">
    <source>
        <dbReference type="Google" id="ProtNLM"/>
    </source>
</evidence>
<dbReference type="EMBL" id="RBNJ01029354">
    <property type="protein sequence ID" value="RUS13602.1"/>
    <property type="molecule type" value="Genomic_DNA"/>
</dbReference>
<evidence type="ECO:0000313" key="3">
    <source>
        <dbReference type="Proteomes" id="UP000274822"/>
    </source>
</evidence>
<comment type="caution">
    <text evidence="2">The sequence shown here is derived from an EMBL/GenBank/DDBJ whole genome shotgun (WGS) entry which is preliminary data.</text>
</comment>
<evidence type="ECO:0000313" key="2">
    <source>
        <dbReference type="EMBL" id="RUS13602.1"/>
    </source>
</evidence>
<dbReference type="SUPFAM" id="SSF52113">
    <property type="entry name" value="BRCT domain"/>
    <property type="match status" value="1"/>
</dbReference>
<dbReference type="InterPro" id="IPR036420">
    <property type="entry name" value="BRCT_dom_sf"/>
</dbReference>
<feature type="region of interest" description="Disordered" evidence="1">
    <location>
        <begin position="158"/>
        <end position="177"/>
    </location>
</feature>
<dbReference type="AlphaFoldDB" id="A0A433P7W8"/>
<organism evidence="2 3">
    <name type="scientific">Jimgerdemannia flammicorona</name>
    <dbReference type="NCBI Taxonomy" id="994334"/>
    <lineage>
        <taxon>Eukaryota</taxon>
        <taxon>Fungi</taxon>
        <taxon>Fungi incertae sedis</taxon>
        <taxon>Mucoromycota</taxon>
        <taxon>Mucoromycotina</taxon>
        <taxon>Endogonomycetes</taxon>
        <taxon>Endogonales</taxon>
        <taxon>Endogonaceae</taxon>
        <taxon>Jimgerdemannia</taxon>
    </lineage>
</organism>
<feature type="non-terminal residue" evidence="2">
    <location>
        <position position="264"/>
    </location>
</feature>
<dbReference type="Proteomes" id="UP000274822">
    <property type="component" value="Unassembled WGS sequence"/>
</dbReference>
<reference evidence="2 3" key="1">
    <citation type="journal article" date="2018" name="New Phytol.">
        <title>Phylogenomics of Endogonaceae and evolution of mycorrhizas within Mucoromycota.</title>
        <authorList>
            <person name="Chang Y."/>
            <person name="Desiro A."/>
            <person name="Na H."/>
            <person name="Sandor L."/>
            <person name="Lipzen A."/>
            <person name="Clum A."/>
            <person name="Barry K."/>
            <person name="Grigoriev I.V."/>
            <person name="Martin F.M."/>
            <person name="Stajich J.E."/>
            <person name="Smith M.E."/>
            <person name="Bonito G."/>
            <person name="Spatafora J.W."/>
        </authorList>
    </citation>
    <scope>NUCLEOTIDE SEQUENCE [LARGE SCALE GENOMIC DNA]</scope>
    <source>
        <strain evidence="2 3">AD002</strain>
    </source>
</reference>
<dbReference type="Gene3D" id="3.40.50.10190">
    <property type="entry name" value="BRCT domain"/>
    <property type="match status" value="1"/>
</dbReference>
<keyword evidence="3" id="KW-1185">Reference proteome</keyword>
<sequence>MMDSLSQEALDNSVDIEEPSRPTARTTRSMSKDLTKAMETQLDKTSQNESTVAGSSLSVRVAANFVSQTEYPASVQVPVSTPCTSSILSNDSADSVKTLIMEEESVTSVAPPVPFPQPIPSNASSITPAPKILSPPKKAKGKLKFYLPKRAASSISSKMSISTSKNSSSRKPGVSALQSSPYLPAPCPATSAASTAHQTGIFCNTRIFFITLNIEKVRLSLFRERVLEKGGVVEKRFGPDVTHVVTELKDLQRIKEIVGVESLP</sequence>
<feature type="compositionally biased region" description="Low complexity" evidence="1">
    <location>
        <begin position="158"/>
        <end position="169"/>
    </location>
</feature>
<name>A0A433P7W8_9FUNG</name>
<proteinExistence type="predicted"/>
<feature type="compositionally biased region" description="Polar residues" evidence="1">
    <location>
        <begin position="43"/>
        <end position="54"/>
    </location>
</feature>